<dbReference type="GO" id="GO:0003676">
    <property type="term" value="F:nucleic acid binding"/>
    <property type="evidence" value="ECO:0007669"/>
    <property type="project" value="InterPro"/>
</dbReference>
<protein>
    <submittedName>
        <fullName evidence="2">Uncharacterized protein</fullName>
    </submittedName>
</protein>
<reference evidence="2 3" key="1">
    <citation type="submission" date="2019-06" db="EMBL/GenBank/DDBJ databases">
        <title>Genomic Encyclopedia of Type Strains, Phase IV (KMG-V): Genome sequencing to study the core and pangenomes of soil and plant-associated prokaryotes.</title>
        <authorList>
            <person name="Whitman W."/>
        </authorList>
    </citation>
    <scope>NUCLEOTIDE SEQUENCE [LARGE SCALE GENOMIC DNA]</scope>
    <source>
        <strain evidence="2 3">BR 510</strain>
    </source>
</reference>
<evidence type="ECO:0000313" key="3">
    <source>
        <dbReference type="Proteomes" id="UP000319949"/>
    </source>
</evidence>
<dbReference type="InterPro" id="IPR012337">
    <property type="entry name" value="RNaseH-like_sf"/>
</dbReference>
<keyword evidence="3" id="KW-1185">Reference proteome</keyword>
<feature type="region of interest" description="Disordered" evidence="1">
    <location>
        <begin position="27"/>
        <end position="47"/>
    </location>
</feature>
<comment type="caution">
    <text evidence="2">The sequence shown here is derived from an EMBL/GenBank/DDBJ whole genome shotgun (WGS) entry which is preliminary data.</text>
</comment>
<dbReference type="SUPFAM" id="SSF53098">
    <property type="entry name" value="Ribonuclease H-like"/>
    <property type="match status" value="1"/>
</dbReference>
<evidence type="ECO:0000256" key="1">
    <source>
        <dbReference type="SAM" id="MobiDB-lite"/>
    </source>
</evidence>
<proteinExistence type="predicted"/>
<name>A0A560DKA9_9BRAD</name>
<dbReference type="EMBL" id="VITK01000006">
    <property type="protein sequence ID" value="TWA97534.1"/>
    <property type="molecule type" value="Genomic_DNA"/>
</dbReference>
<accession>A0A560DKA9</accession>
<gene>
    <name evidence="2" type="ORF">FBZ96_106593</name>
</gene>
<sequence length="73" mass="7866">MLGAAVLTCERLALPWSMLHLSKLKKHATGKGNAKKPEMQAAAKARWGKDLGEDEADAAWAGAYGLDSDLFRP</sequence>
<evidence type="ECO:0000313" key="2">
    <source>
        <dbReference type="EMBL" id="TWA97534.1"/>
    </source>
</evidence>
<dbReference type="AlphaFoldDB" id="A0A560DKA9"/>
<organism evidence="2 3">
    <name type="scientific">Bradyrhizobium stylosanthis</name>
    <dbReference type="NCBI Taxonomy" id="1803665"/>
    <lineage>
        <taxon>Bacteria</taxon>
        <taxon>Pseudomonadati</taxon>
        <taxon>Pseudomonadota</taxon>
        <taxon>Alphaproteobacteria</taxon>
        <taxon>Hyphomicrobiales</taxon>
        <taxon>Nitrobacteraceae</taxon>
        <taxon>Bradyrhizobium</taxon>
    </lineage>
</organism>
<dbReference type="InterPro" id="IPR036397">
    <property type="entry name" value="RNaseH_sf"/>
</dbReference>
<dbReference type="Gene3D" id="3.30.420.10">
    <property type="entry name" value="Ribonuclease H-like superfamily/Ribonuclease H"/>
    <property type="match status" value="1"/>
</dbReference>
<dbReference type="Proteomes" id="UP000319949">
    <property type="component" value="Unassembled WGS sequence"/>
</dbReference>